<organism evidence="2 3">
    <name type="scientific">Macrostomum lignano</name>
    <dbReference type="NCBI Taxonomy" id="282301"/>
    <lineage>
        <taxon>Eukaryota</taxon>
        <taxon>Metazoa</taxon>
        <taxon>Spiralia</taxon>
        <taxon>Lophotrochozoa</taxon>
        <taxon>Platyhelminthes</taxon>
        <taxon>Rhabditophora</taxon>
        <taxon>Macrostomorpha</taxon>
        <taxon>Macrostomida</taxon>
        <taxon>Macrostomidae</taxon>
        <taxon>Macrostomum</taxon>
    </lineage>
</organism>
<proteinExistence type="predicted"/>
<evidence type="ECO:0000259" key="1">
    <source>
        <dbReference type="PROSITE" id="PS50093"/>
    </source>
</evidence>
<dbReference type="InterPro" id="IPR035986">
    <property type="entry name" value="PKD_dom_sf"/>
</dbReference>
<sequence length="341" mass="36153">PVSNASIFHAYFRPGNYTVLLAFGASIASSNSTPSGGSAAERRLAVRVLPVSTVRNLTLSCLSCQTAASPVAAAVQSETDAKFPLIALVNFGDGHSTDLTLPGPEAPMAAGSAPDGRFMTSLEFGHAYTEPGLYSVTVSILTASSGASNRTVVSAGLTLKTISPSIKLANRTLISHDYYSYDFATSAKASFWAYLSGQLPELERNGLGFYVLWDFGDGISLEQTGYATVFSSNHVYKQAGVYRLTVSLLSVVASKKSVLTSTSDLVNVIDAIESCSIVKSYSHTAGDLVRLEGFIQPAGATTAAHWLVSTYHVSGDRRTVSTVCRPIGSLVTCEYSERHNY</sequence>
<dbReference type="PROSITE" id="PS50093">
    <property type="entry name" value="PKD"/>
    <property type="match status" value="1"/>
</dbReference>
<dbReference type="WBParaSite" id="maker-uti_cns_0007105-snap-gene-0.3-mRNA-1">
    <property type="protein sequence ID" value="maker-uti_cns_0007105-snap-gene-0.3-mRNA-1"/>
    <property type="gene ID" value="maker-uti_cns_0007105-snap-gene-0.3"/>
</dbReference>
<keyword evidence="2" id="KW-1185">Reference proteome</keyword>
<dbReference type="InterPro" id="IPR000601">
    <property type="entry name" value="PKD_dom"/>
</dbReference>
<dbReference type="AlphaFoldDB" id="A0A1I8HPL6"/>
<protein>
    <submittedName>
        <fullName evidence="3">PKD domain-containing protein</fullName>
    </submittedName>
</protein>
<evidence type="ECO:0000313" key="3">
    <source>
        <dbReference type="WBParaSite" id="maker-uti_cns_0007105-snap-gene-0.3-mRNA-1"/>
    </source>
</evidence>
<evidence type="ECO:0000313" key="2">
    <source>
        <dbReference type="Proteomes" id="UP000095280"/>
    </source>
</evidence>
<dbReference type="SUPFAM" id="SSF49299">
    <property type="entry name" value="PKD domain"/>
    <property type="match status" value="2"/>
</dbReference>
<name>A0A1I8HPL6_9PLAT</name>
<dbReference type="Pfam" id="PF00801">
    <property type="entry name" value="PKD"/>
    <property type="match status" value="1"/>
</dbReference>
<reference evidence="3" key="1">
    <citation type="submission" date="2016-11" db="UniProtKB">
        <authorList>
            <consortium name="WormBaseParasite"/>
        </authorList>
    </citation>
    <scope>IDENTIFICATION</scope>
</reference>
<accession>A0A1I8HPL6</accession>
<dbReference type="Proteomes" id="UP000095280">
    <property type="component" value="Unplaced"/>
</dbReference>
<feature type="domain" description="PKD" evidence="1">
    <location>
        <begin position="213"/>
        <end position="248"/>
    </location>
</feature>